<dbReference type="EMBL" id="JADNYM010000023">
    <property type="protein sequence ID" value="MBG0740939.1"/>
    <property type="molecule type" value="Genomic_DNA"/>
</dbReference>
<feature type="domain" description="Endonuclease/exonuclease/phosphatase" evidence="2">
    <location>
        <begin position="118"/>
        <end position="321"/>
    </location>
</feature>
<name>A0A931G987_9MICC</name>
<dbReference type="RefSeq" id="WP_196397877.1">
    <property type="nucleotide sequence ID" value="NZ_JADNYM010000023.1"/>
</dbReference>
<organism evidence="3 4">
    <name type="scientific">Arthrobacter terrae</name>
    <dbReference type="NCBI Taxonomy" id="2935737"/>
    <lineage>
        <taxon>Bacteria</taxon>
        <taxon>Bacillati</taxon>
        <taxon>Actinomycetota</taxon>
        <taxon>Actinomycetes</taxon>
        <taxon>Micrococcales</taxon>
        <taxon>Micrococcaceae</taxon>
        <taxon>Arthrobacter</taxon>
    </lineage>
</organism>
<feature type="transmembrane region" description="Helical" evidence="1">
    <location>
        <begin position="77"/>
        <end position="97"/>
    </location>
</feature>
<dbReference type="Gene3D" id="3.60.10.10">
    <property type="entry name" value="Endonuclease/exonuclease/phosphatase"/>
    <property type="match status" value="1"/>
</dbReference>
<dbReference type="Pfam" id="PF03372">
    <property type="entry name" value="Exo_endo_phos"/>
    <property type="match status" value="1"/>
</dbReference>
<sequence length="333" mass="35675">MVPAVTQERRPRRLGFLMAAALVLGLPAVLLTLVRLVPADLGTPWIQLVTFTPYLALPLGGALVGAWVAFRRSGHRFFRVLAAACACALVLQLFWVVPRLLPPQPEPAGPSLTVMSINARDAKASPADIVAAVRRHKVDVLVVVDLNRYLARDLQKAGLGRELPQSDVRRVPGGSGLYSRFPMRPESIPGPEDNSLRQATIVLANGASEIPVLFSAVHITSPRPQQVDEWSRTSALVRGASRPGTRAVMLGDFNSTLDHAGFRELLATGFTDAASAAGQSLVPTWPIGAAVPPFATIDHVLSSPDLRPIWYTTEIIGGSDHAAVLARLSLPTD</sequence>
<feature type="transmembrane region" description="Helical" evidence="1">
    <location>
        <begin position="45"/>
        <end position="70"/>
    </location>
</feature>
<dbReference type="GO" id="GO:0004519">
    <property type="term" value="F:endonuclease activity"/>
    <property type="evidence" value="ECO:0007669"/>
    <property type="project" value="UniProtKB-KW"/>
</dbReference>
<dbReference type="InterPro" id="IPR036691">
    <property type="entry name" value="Endo/exonu/phosph_ase_sf"/>
</dbReference>
<dbReference type="InterPro" id="IPR005135">
    <property type="entry name" value="Endo/exonuclease/phosphatase"/>
</dbReference>
<keyword evidence="3" id="KW-0540">Nuclease</keyword>
<keyword evidence="1" id="KW-0812">Transmembrane</keyword>
<comment type="caution">
    <text evidence="3">The sequence shown here is derived from an EMBL/GenBank/DDBJ whole genome shotgun (WGS) entry which is preliminary data.</text>
</comment>
<accession>A0A931G987</accession>
<reference evidence="3 4" key="1">
    <citation type="submission" date="2020-11" db="EMBL/GenBank/DDBJ databases">
        <title>Arthrobacter antarcticus sp. nov., isolated from Antarctic Soil.</title>
        <authorList>
            <person name="Li J."/>
        </authorList>
    </citation>
    <scope>NUCLEOTIDE SEQUENCE [LARGE SCALE GENOMIC DNA]</scope>
    <source>
        <strain evidence="3 4">Z1-20</strain>
    </source>
</reference>
<gene>
    <name evidence="3" type="ORF">IV500_16320</name>
</gene>
<keyword evidence="1" id="KW-0472">Membrane</keyword>
<dbReference type="SUPFAM" id="SSF56219">
    <property type="entry name" value="DNase I-like"/>
    <property type="match status" value="1"/>
</dbReference>
<proteinExistence type="predicted"/>
<keyword evidence="4" id="KW-1185">Reference proteome</keyword>
<dbReference type="AlphaFoldDB" id="A0A931G987"/>
<keyword evidence="3" id="KW-0378">Hydrolase</keyword>
<keyword evidence="3" id="KW-0255">Endonuclease</keyword>
<feature type="transmembrane region" description="Helical" evidence="1">
    <location>
        <begin position="14"/>
        <end position="33"/>
    </location>
</feature>
<evidence type="ECO:0000313" key="4">
    <source>
        <dbReference type="Proteomes" id="UP000655366"/>
    </source>
</evidence>
<evidence type="ECO:0000313" key="3">
    <source>
        <dbReference type="EMBL" id="MBG0740939.1"/>
    </source>
</evidence>
<dbReference type="Proteomes" id="UP000655366">
    <property type="component" value="Unassembled WGS sequence"/>
</dbReference>
<keyword evidence="1" id="KW-1133">Transmembrane helix</keyword>
<protein>
    <submittedName>
        <fullName evidence="3">Endonuclease/exonuclease/phosphatase family protein</fullName>
    </submittedName>
</protein>
<evidence type="ECO:0000259" key="2">
    <source>
        <dbReference type="Pfam" id="PF03372"/>
    </source>
</evidence>
<evidence type="ECO:0000256" key="1">
    <source>
        <dbReference type="SAM" id="Phobius"/>
    </source>
</evidence>